<sequence>MKVGKKEITISSNAFDDVSITYSSDLIANKLLYLTAYDLDEEWIAQLFMFKDVVSTEIRGMLLEYFCHDFSNIEQRKFIFESLADKSIANREFALNKLMKVELLPTEVQKIESVLKLKTSSIRRSAIQILLKQSDEVLDETVERLLTSKSEPQRLAVLEMITELKGDLNRTKQYERYKEKLTFISKPTEKEKLQLAKLTETKMYSFKNGLGLFEPKDHFHILTEIEPLYDYTVKKIFTASSEKIKQFLIGLSDIIHQHRHYQYQAEYYDGYKETLILGSQLQPLYVDGKNKGLDNYPLPQVWRDYINESNIEVSDLLELNYYFELEHLFYNFNLLKHYHSSNDQRKIYLNELFPVEHIEKMVRWLKELTYYSQISQLASAFLVEYDRTKIFPVVNKVLNTMIHQIPVDEIKGQKRFLEFLTAPWLDWSATMAHDDQSFKDYFLLKYNLYVTHNFKRYHLSLEEVARAFQMNLIDEHEVYKELLIREESKHHLYRATSKHDDIVSKYPTIVPFREKILLRILEIELKRGDLPTEVTNLAMQIQYFEGIDYFMKILLALDKEVFVRGYIYCYGDGIAKKEVLSHLLKVCYPKAGDDEVVLKELLENKKLTEKRLLESAMYAPQWIEIVSKLLGWKGLRRAAWYFHAHINETFSAEKETIVAHYSPISPEDFNDGAFDIEWFKQSYNELGEERFAILYDCAKYISAGANHRRSQLFADAILGKLDLETIKNSIVEKRNKNHLLCYSLIPVDHTNKKDVLFRYEFLRESKTFGAQRRATEAKVVMIALANLARNAGYKDVIRLTWDMEAQKMNDVLQYLQLKQLDEELSVQLTIEEQGKADIKILKNGKALKSIPAKYKKHDYIVTLKEVKTELRNQYIRAKEELERSMEMGNVFTLKELETITQNPVVAPIISALIFKVGEHLGFFVDGALVSSSEERFEINKNDVIVIAHPLDLYHSGQWSNYQRKLFDLKLKQPFKQVFRELYLPNEDELALGTISHRYAGHQIQPRKTVALLKNRLWTVSYEEGLQKVYYKENIIAKIFAMADWLSPADVEAPTIEAVQFFDRQTYKSVDITNVPKLIFSEIMRDIDLVVSIAHVGGVDPEASLTTVEMRKAIVREAVRLMKFENVKLEGKFAQISGDLGEYSVHLGSGMVYKQAFGALYIIPVHSQHRGKIFLPFIDDDPKTAEILSKIVMFAEDKKIKDPSILKQIK</sequence>
<comment type="caution">
    <text evidence="5">The sequence shown here is derived from an EMBL/GenBank/DDBJ whole genome shotgun (WGS) entry which is preliminary data.</text>
</comment>
<accession>A0A1S2M915</accession>
<evidence type="ECO:0000259" key="3">
    <source>
        <dbReference type="Pfam" id="PF18991"/>
    </source>
</evidence>
<evidence type="ECO:0000313" key="6">
    <source>
        <dbReference type="Proteomes" id="UP000180057"/>
    </source>
</evidence>
<dbReference type="Pfam" id="PF18991">
    <property type="entry name" value="DUF5724"/>
    <property type="match status" value="1"/>
</dbReference>
<proteinExistence type="predicted"/>
<dbReference type="AlphaFoldDB" id="A0A1S2M915"/>
<evidence type="ECO:0000313" key="5">
    <source>
        <dbReference type="EMBL" id="OIJ20165.1"/>
    </source>
</evidence>
<protein>
    <recommendedName>
        <fullName evidence="7">DUF4132 domain-containing protein</fullName>
    </recommendedName>
</protein>
<dbReference type="Proteomes" id="UP000180057">
    <property type="component" value="Unassembled WGS sequence"/>
</dbReference>
<evidence type="ECO:0008006" key="7">
    <source>
        <dbReference type="Google" id="ProtNLM"/>
    </source>
</evidence>
<dbReference type="STRING" id="472963.BKP45_10310"/>
<dbReference type="InterPro" id="IPR025406">
    <property type="entry name" value="DUF4132"/>
</dbReference>
<evidence type="ECO:0000259" key="4">
    <source>
        <dbReference type="Pfam" id="PF24879"/>
    </source>
</evidence>
<dbReference type="InterPro" id="IPR043782">
    <property type="entry name" value="DUF5724"/>
</dbReference>
<dbReference type="RefSeq" id="WP_071389605.1">
    <property type="nucleotide sequence ID" value="NZ_MLQS01000015.1"/>
</dbReference>
<organism evidence="5 6">
    <name type="scientific">Anaerobacillus alkalidiazotrophicus</name>
    <dbReference type="NCBI Taxonomy" id="472963"/>
    <lineage>
        <taxon>Bacteria</taxon>
        <taxon>Bacillati</taxon>
        <taxon>Bacillota</taxon>
        <taxon>Bacilli</taxon>
        <taxon>Bacillales</taxon>
        <taxon>Bacillaceae</taxon>
        <taxon>Anaerobacillus</taxon>
    </lineage>
</organism>
<keyword evidence="6" id="KW-1185">Reference proteome</keyword>
<dbReference type="Pfam" id="PF24879">
    <property type="entry name" value="DUF7737"/>
    <property type="match status" value="1"/>
</dbReference>
<feature type="domain" description="DUF5724" evidence="3">
    <location>
        <begin position="3"/>
        <end position="803"/>
    </location>
</feature>
<gene>
    <name evidence="5" type="ORF">BKP45_10310</name>
</gene>
<dbReference type="Pfam" id="PF13569">
    <property type="entry name" value="DUF4132"/>
    <property type="match status" value="1"/>
</dbReference>
<dbReference type="EMBL" id="MLQS01000015">
    <property type="protein sequence ID" value="OIJ20165.1"/>
    <property type="molecule type" value="Genomic_DNA"/>
</dbReference>
<dbReference type="InterPro" id="IPR056639">
    <property type="entry name" value="DUF7737"/>
</dbReference>
<evidence type="ECO:0000256" key="1">
    <source>
        <dbReference type="SAM" id="Coils"/>
    </source>
</evidence>
<keyword evidence="1" id="KW-0175">Coiled coil</keyword>
<name>A0A1S2M915_9BACI</name>
<evidence type="ECO:0000259" key="2">
    <source>
        <dbReference type="Pfam" id="PF13569"/>
    </source>
</evidence>
<feature type="domain" description="DUF4132" evidence="2">
    <location>
        <begin position="844"/>
        <end position="1017"/>
    </location>
</feature>
<dbReference type="OrthoDB" id="9763697at2"/>
<feature type="domain" description="DUF7737" evidence="4">
    <location>
        <begin position="1107"/>
        <end position="1208"/>
    </location>
</feature>
<feature type="coiled-coil region" evidence="1">
    <location>
        <begin position="860"/>
        <end position="887"/>
    </location>
</feature>
<reference evidence="5 6" key="1">
    <citation type="submission" date="2016-10" db="EMBL/GenBank/DDBJ databases">
        <title>Draft genome sequences of four alkaliphilic bacteria belonging to the Anaerobacillus genus.</title>
        <authorList>
            <person name="Bassil N.M."/>
            <person name="Lloyd J.R."/>
        </authorList>
    </citation>
    <scope>NUCLEOTIDE SEQUENCE [LARGE SCALE GENOMIC DNA]</scope>
    <source>
        <strain evidence="5 6">DSM 22531</strain>
    </source>
</reference>